<dbReference type="InterPro" id="IPR001789">
    <property type="entry name" value="Sig_transdc_resp-reg_receiver"/>
</dbReference>
<dbReference type="PROSITE" id="PS50110">
    <property type="entry name" value="RESPONSE_REGULATORY"/>
    <property type="match status" value="1"/>
</dbReference>
<dbReference type="SUPFAM" id="SSF52172">
    <property type="entry name" value="CheY-like"/>
    <property type="match status" value="1"/>
</dbReference>
<dbReference type="SMART" id="SM00850">
    <property type="entry name" value="LytTR"/>
    <property type="match status" value="1"/>
</dbReference>
<dbReference type="InterPro" id="IPR051271">
    <property type="entry name" value="2C-system_Tx_regulators"/>
</dbReference>
<dbReference type="Proteomes" id="UP000292855">
    <property type="component" value="Unassembled WGS sequence"/>
</dbReference>
<proteinExistence type="predicted"/>
<dbReference type="GO" id="GO:0000156">
    <property type="term" value="F:phosphorelay response regulator activity"/>
    <property type="evidence" value="ECO:0007669"/>
    <property type="project" value="TreeGrafter"/>
</dbReference>
<dbReference type="Gene3D" id="3.40.50.2300">
    <property type="match status" value="1"/>
</dbReference>
<dbReference type="Pfam" id="PF04397">
    <property type="entry name" value="LytTR"/>
    <property type="match status" value="1"/>
</dbReference>
<dbReference type="InterPro" id="IPR011006">
    <property type="entry name" value="CheY-like_superfamily"/>
</dbReference>
<organism evidence="3 4">
    <name type="scientific">Sphingobacterium corticibacterium</name>
    <dbReference type="NCBI Taxonomy" id="2484746"/>
    <lineage>
        <taxon>Bacteria</taxon>
        <taxon>Pseudomonadati</taxon>
        <taxon>Bacteroidota</taxon>
        <taxon>Sphingobacteriia</taxon>
        <taxon>Sphingobacteriales</taxon>
        <taxon>Sphingobacteriaceae</taxon>
        <taxon>Sphingobacterium</taxon>
    </lineage>
</organism>
<dbReference type="InterPro" id="IPR007492">
    <property type="entry name" value="LytTR_DNA-bd_dom"/>
</dbReference>
<dbReference type="Pfam" id="PF00072">
    <property type="entry name" value="Response_reg"/>
    <property type="match status" value="1"/>
</dbReference>
<name>A0A4Q6XQF0_9SPHI</name>
<dbReference type="GO" id="GO:0003677">
    <property type="term" value="F:DNA binding"/>
    <property type="evidence" value="ECO:0007669"/>
    <property type="project" value="InterPro"/>
</dbReference>
<evidence type="ECO:0000259" key="2">
    <source>
        <dbReference type="PROSITE" id="PS50110"/>
    </source>
</evidence>
<sequence>MKIITKKLKVLVIDDDPVALKLIANYVKATDGLELICQTTNPRKGMDVLKKSEIHVIFLDMEMPGLNGMEFLAHLKIIAEDNPKIADVAVVVCSAYDRFAVDSFHYDAADYLVKPIFFERYTTAVKKVKQRWHRLSLNMLSSDNDCLMVYTQQGRLFRKLRYDDILYLEAKDEKTWIWISQREYYEIDDILKHVLLLLPRARFARVHRSYAISLAHFEFMKGNEIGIRGTSAKNIKMGRTGDYELFKNWLSENAVKGRYIAHAEDNKKLSN</sequence>
<dbReference type="SMART" id="SM00448">
    <property type="entry name" value="REC"/>
    <property type="match status" value="1"/>
</dbReference>
<dbReference type="PANTHER" id="PTHR45526">
    <property type="entry name" value="TRANSCRIPTIONAL REGULATORY PROTEIN DPIA"/>
    <property type="match status" value="1"/>
</dbReference>
<evidence type="ECO:0000256" key="1">
    <source>
        <dbReference type="PROSITE-ProRule" id="PRU00169"/>
    </source>
</evidence>
<keyword evidence="1" id="KW-0597">Phosphoprotein</keyword>
<dbReference type="EMBL" id="SGIT01000003">
    <property type="protein sequence ID" value="RZF58859.1"/>
    <property type="molecule type" value="Genomic_DNA"/>
</dbReference>
<dbReference type="OrthoDB" id="9809318at2"/>
<dbReference type="AlphaFoldDB" id="A0A4Q6XQF0"/>
<protein>
    <submittedName>
        <fullName evidence="3">Response regulator transcription factor</fullName>
    </submittedName>
</protein>
<accession>A0A4Q6XQF0</accession>
<evidence type="ECO:0000313" key="4">
    <source>
        <dbReference type="Proteomes" id="UP000292855"/>
    </source>
</evidence>
<feature type="modified residue" description="4-aspartylphosphate" evidence="1">
    <location>
        <position position="60"/>
    </location>
</feature>
<feature type="domain" description="Response regulatory" evidence="2">
    <location>
        <begin position="9"/>
        <end position="129"/>
    </location>
</feature>
<comment type="caution">
    <text evidence="3">The sequence shown here is derived from an EMBL/GenBank/DDBJ whole genome shotgun (WGS) entry which is preliminary data.</text>
</comment>
<evidence type="ECO:0000313" key="3">
    <source>
        <dbReference type="EMBL" id="RZF58859.1"/>
    </source>
</evidence>
<gene>
    <name evidence="3" type="ORF">EWE74_16180</name>
</gene>
<reference evidence="3 4" key="1">
    <citation type="submission" date="2019-02" db="EMBL/GenBank/DDBJ databases">
        <authorList>
            <person name="Li Y."/>
        </authorList>
    </citation>
    <scope>NUCLEOTIDE SEQUENCE [LARGE SCALE GENOMIC DNA]</scope>
    <source>
        <strain evidence="3 4">30C10-4-7</strain>
    </source>
</reference>
<dbReference type="PANTHER" id="PTHR45526:SF1">
    <property type="entry name" value="TRANSCRIPTIONAL REGULATORY PROTEIN DCUR-RELATED"/>
    <property type="match status" value="1"/>
</dbReference>
<dbReference type="Gene3D" id="2.40.50.40">
    <property type="match status" value="1"/>
</dbReference>
<keyword evidence="4" id="KW-1185">Reference proteome</keyword>
<dbReference type="RefSeq" id="WP_130142652.1">
    <property type="nucleotide sequence ID" value="NZ_SGIT01000003.1"/>
</dbReference>